<gene>
    <name evidence="2" type="ORF">G9Q97_20410</name>
</gene>
<keyword evidence="1" id="KW-0732">Signal</keyword>
<accession>A0ABX0HFR4</accession>
<feature type="chain" id="PRO_5045931927" evidence="1">
    <location>
        <begin position="22"/>
        <end position="237"/>
    </location>
</feature>
<keyword evidence="3" id="KW-1185">Reference proteome</keyword>
<feature type="signal peptide" evidence="1">
    <location>
        <begin position="1"/>
        <end position="21"/>
    </location>
</feature>
<organism evidence="2 3">
    <name type="scientific">Cyclobacterium plantarum</name>
    <dbReference type="NCBI Taxonomy" id="2716263"/>
    <lineage>
        <taxon>Bacteria</taxon>
        <taxon>Pseudomonadati</taxon>
        <taxon>Bacteroidota</taxon>
        <taxon>Cytophagia</taxon>
        <taxon>Cytophagales</taxon>
        <taxon>Cyclobacteriaceae</taxon>
        <taxon>Cyclobacterium</taxon>
    </lineage>
</organism>
<protein>
    <submittedName>
        <fullName evidence="2">Uncharacterized protein</fullName>
    </submittedName>
</protein>
<comment type="caution">
    <text evidence="2">The sequence shown here is derived from an EMBL/GenBank/DDBJ whole genome shotgun (WGS) entry which is preliminary data.</text>
</comment>
<proteinExistence type="predicted"/>
<sequence length="237" mass="26766">MIRFYLLLVVLALSHFGYAQEAGGSKIFKPPGNAIKVSGQTKVDPLLKPLKLVTVLDPKGSSIDRELEVWNGLMGSMDRDSIGYIFLVQDTEDIEQFKRYWFTDRKMDYPFYYDTERKVIEANGLSIDSPGQTLLLDENNTIILSGGSPINTDPYNRYRAKLYKQTVEMGMEGAIRGVIVELTDTGMKWFYANEPVYLTEQGEVIPKNQADAGIRSKKWVPAISPLSDTVRLVKRSP</sequence>
<name>A0ABX0HFR4_9BACT</name>
<dbReference type="RefSeq" id="WP_166150315.1">
    <property type="nucleotide sequence ID" value="NZ_JAANYN010000011.1"/>
</dbReference>
<reference evidence="2 3" key="1">
    <citation type="submission" date="2020-03" db="EMBL/GenBank/DDBJ databases">
        <title>Cyclobacterium plantarum sp. nov., a marine bacterium isolated from a coastal-marine wetland.</title>
        <authorList>
            <person name="Sanchez-Porro C."/>
            <person name="Ventosa A."/>
            <person name="Amoozegar M."/>
        </authorList>
    </citation>
    <scope>NUCLEOTIDE SEQUENCE [LARGE SCALE GENOMIC DNA]</scope>
    <source>
        <strain evidence="2 3">GBPx2</strain>
    </source>
</reference>
<evidence type="ECO:0000313" key="3">
    <source>
        <dbReference type="Proteomes" id="UP000649799"/>
    </source>
</evidence>
<dbReference type="EMBL" id="JAANYN010000011">
    <property type="protein sequence ID" value="NHE59179.1"/>
    <property type="molecule type" value="Genomic_DNA"/>
</dbReference>
<dbReference type="Proteomes" id="UP000649799">
    <property type="component" value="Unassembled WGS sequence"/>
</dbReference>
<evidence type="ECO:0000313" key="2">
    <source>
        <dbReference type="EMBL" id="NHE59179.1"/>
    </source>
</evidence>
<evidence type="ECO:0000256" key="1">
    <source>
        <dbReference type="SAM" id="SignalP"/>
    </source>
</evidence>